<dbReference type="PANTHER" id="PTHR36844:SF1">
    <property type="entry name" value="PROTEASE PRSW"/>
    <property type="match status" value="1"/>
</dbReference>
<feature type="transmembrane region" description="Helical" evidence="1">
    <location>
        <begin position="212"/>
        <end position="232"/>
    </location>
</feature>
<keyword evidence="1" id="KW-0812">Transmembrane</keyword>
<keyword evidence="1" id="KW-1133">Transmembrane helix</keyword>
<accession>A0ABN1U033</accession>
<protein>
    <submittedName>
        <fullName evidence="2">PrsW family intramembrane metalloprotease</fullName>
    </submittedName>
</protein>
<feature type="transmembrane region" description="Helical" evidence="1">
    <location>
        <begin position="180"/>
        <end position="205"/>
    </location>
</feature>
<comment type="caution">
    <text evidence="2">The sequence shown here is derived from an EMBL/GenBank/DDBJ whole genome shotgun (WGS) entry which is preliminary data.</text>
</comment>
<proteinExistence type="predicted"/>
<keyword evidence="1" id="KW-0472">Membrane</keyword>
<dbReference type="InterPro" id="IPR026898">
    <property type="entry name" value="PrsW"/>
</dbReference>
<organism evidence="2 3">
    <name type="scientific">Nocardioides dubius</name>
    <dbReference type="NCBI Taxonomy" id="317019"/>
    <lineage>
        <taxon>Bacteria</taxon>
        <taxon>Bacillati</taxon>
        <taxon>Actinomycetota</taxon>
        <taxon>Actinomycetes</taxon>
        <taxon>Propionibacteriales</taxon>
        <taxon>Nocardioidaceae</taxon>
        <taxon>Nocardioides</taxon>
    </lineage>
</organism>
<feature type="transmembrane region" description="Helical" evidence="1">
    <location>
        <begin position="139"/>
        <end position="160"/>
    </location>
</feature>
<dbReference type="Proteomes" id="UP001501581">
    <property type="component" value="Unassembled WGS sequence"/>
</dbReference>
<keyword evidence="2" id="KW-0482">Metalloprotease</keyword>
<sequence>MGSRRLESTVFTVVVSVITALAAVAIAIVLALSGEPSTLVLAALLAFVPVGPLLACYLWLDRYEPEPRSLLAGALAWGAFVATFAAIVVQGIGGFVVGWTDEFSLVVVAPVVEEATKGFFLLMLLWWRRGEFDGVLDGLVYAGMVGIGFAYTENILYLAAAYAGTDGENPGGLAEVGVLFVLRCVISPFAHPLFTAFTGIGLGLAVASRSRWVRALAPIAGYLLAVAMHAAWNGSTLLGEGAGFLLVYPLMMVPAFGLMIGLAIWVRSRERSLLGVALSDAARRGLIPAADIQHVVDLPSRRRARAFARTHGGAEGLAQMRDYQQAAVELGYLHHRVLRGTAPPNHLATGQVFVDRMFAARSRIAFPATPSGGAHR</sequence>
<gene>
    <name evidence="2" type="ORF">GCM10009668_32290</name>
</gene>
<name>A0ABN1U033_9ACTN</name>
<evidence type="ECO:0000313" key="2">
    <source>
        <dbReference type="EMBL" id="GAA1109467.1"/>
    </source>
</evidence>
<dbReference type="RefSeq" id="WP_343995869.1">
    <property type="nucleotide sequence ID" value="NZ_BAAALG010000012.1"/>
</dbReference>
<dbReference type="PANTHER" id="PTHR36844">
    <property type="entry name" value="PROTEASE PRSW"/>
    <property type="match status" value="1"/>
</dbReference>
<reference evidence="2 3" key="1">
    <citation type="journal article" date="2019" name="Int. J. Syst. Evol. Microbiol.">
        <title>The Global Catalogue of Microorganisms (GCM) 10K type strain sequencing project: providing services to taxonomists for standard genome sequencing and annotation.</title>
        <authorList>
            <consortium name="The Broad Institute Genomics Platform"/>
            <consortium name="The Broad Institute Genome Sequencing Center for Infectious Disease"/>
            <person name="Wu L."/>
            <person name="Ma J."/>
        </authorList>
    </citation>
    <scope>NUCLEOTIDE SEQUENCE [LARGE SCALE GENOMIC DNA]</scope>
    <source>
        <strain evidence="2 3">JCM 13008</strain>
    </source>
</reference>
<keyword evidence="3" id="KW-1185">Reference proteome</keyword>
<feature type="transmembrane region" description="Helical" evidence="1">
    <location>
        <begin position="12"/>
        <end position="33"/>
    </location>
</feature>
<evidence type="ECO:0000313" key="3">
    <source>
        <dbReference type="Proteomes" id="UP001501581"/>
    </source>
</evidence>
<feature type="transmembrane region" description="Helical" evidence="1">
    <location>
        <begin position="103"/>
        <end position="127"/>
    </location>
</feature>
<dbReference type="EMBL" id="BAAALG010000012">
    <property type="protein sequence ID" value="GAA1109467.1"/>
    <property type="molecule type" value="Genomic_DNA"/>
</dbReference>
<feature type="transmembrane region" description="Helical" evidence="1">
    <location>
        <begin position="72"/>
        <end position="97"/>
    </location>
</feature>
<keyword evidence="2" id="KW-0645">Protease</keyword>
<feature type="transmembrane region" description="Helical" evidence="1">
    <location>
        <begin position="244"/>
        <end position="266"/>
    </location>
</feature>
<evidence type="ECO:0000256" key="1">
    <source>
        <dbReference type="SAM" id="Phobius"/>
    </source>
</evidence>
<keyword evidence="2" id="KW-0378">Hydrolase</keyword>
<dbReference type="Pfam" id="PF13367">
    <property type="entry name" value="PrsW-protease"/>
    <property type="match status" value="1"/>
</dbReference>
<feature type="transmembrane region" description="Helical" evidence="1">
    <location>
        <begin position="39"/>
        <end position="60"/>
    </location>
</feature>
<dbReference type="GO" id="GO:0008237">
    <property type="term" value="F:metallopeptidase activity"/>
    <property type="evidence" value="ECO:0007669"/>
    <property type="project" value="UniProtKB-KW"/>
</dbReference>